<dbReference type="GeneID" id="98178507"/>
<organism evidence="11 12">
    <name type="scientific">Madurella fahalii</name>
    <dbReference type="NCBI Taxonomy" id="1157608"/>
    <lineage>
        <taxon>Eukaryota</taxon>
        <taxon>Fungi</taxon>
        <taxon>Dikarya</taxon>
        <taxon>Ascomycota</taxon>
        <taxon>Pezizomycotina</taxon>
        <taxon>Sordariomycetes</taxon>
        <taxon>Sordariomycetidae</taxon>
        <taxon>Sordariales</taxon>
        <taxon>Sordariales incertae sedis</taxon>
        <taxon>Madurella</taxon>
    </lineage>
</organism>
<dbReference type="PROSITE" id="PS51758">
    <property type="entry name" value="LETM1_RBD"/>
    <property type="match status" value="1"/>
</dbReference>
<comment type="caution">
    <text evidence="11">The sequence shown here is derived from an EMBL/GenBank/DDBJ whole genome shotgun (WGS) entry which is preliminary data.</text>
</comment>
<name>A0ABQ0GIG3_9PEZI</name>
<evidence type="ECO:0000259" key="10">
    <source>
        <dbReference type="PROSITE" id="PS51758"/>
    </source>
</evidence>
<keyword evidence="2 9" id="KW-0812">Transmembrane</keyword>
<dbReference type="InterPro" id="IPR044202">
    <property type="entry name" value="LETM1/MDM38-like"/>
</dbReference>
<dbReference type="EMBL" id="BAAFSV010000004">
    <property type="protein sequence ID" value="GAB1317554.1"/>
    <property type="molecule type" value="Genomic_DNA"/>
</dbReference>
<evidence type="ECO:0000256" key="6">
    <source>
        <dbReference type="ARBA" id="ARBA00023136"/>
    </source>
</evidence>
<feature type="region of interest" description="Disordered" evidence="8">
    <location>
        <begin position="28"/>
        <end position="106"/>
    </location>
</feature>
<proteinExistence type="predicted"/>
<evidence type="ECO:0000313" key="11">
    <source>
        <dbReference type="EMBL" id="GAB1317554.1"/>
    </source>
</evidence>
<feature type="compositionally biased region" description="Basic and acidic residues" evidence="8">
    <location>
        <begin position="154"/>
        <end position="163"/>
    </location>
</feature>
<feature type="compositionally biased region" description="Low complexity" evidence="8">
    <location>
        <begin position="48"/>
        <end position="92"/>
    </location>
</feature>
<evidence type="ECO:0000256" key="3">
    <source>
        <dbReference type="ARBA" id="ARBA00022792"/>
    </source>
</evidence>
<dbReference type="Pfam" id="PF07766">
    <property type="entry name" value="LETM1_RBD"/>
    <property type="match status" value="1"/>
</dbReference>
<accession>A0ABQ0GIG3</accession>
<gene>
    <name evidence="11" type="ORF">MFIFM68171_07764</name>
</gene>
<feature type="domain" description="Letm1 RBD" evidence="10">
    <location>
        <begin position="175"/>
        <end position="359"/>
    </location>
</feature>
<evidence type="ECO:0000256" key="7">
    <source>
        <dbReference type="PROSITE-ProRule" id="PRU01094"/>
    </source>
</evidence>
<evidence type="ECO:0000256" key="8">
    <source>
        <dbReference type="SAM" id="MobiDB-lite"/>
    </source>
</evidence>
<keyword evidence="3" id="KW-0999">Mitochondrion inner membrane</keyword>
<dbReference type="InterPro" id="IPR033122">
    <property type="entry name" value="LETM1-like_RBD"/>
</dbReference>
<evidence type="ECO:0000256" key="1">
    <source>
        <dbReference type="ARBA" id="ARBA00004434"/>
    </source>
</evidence>
<dbReference type="RefSeq" id="XP_070919285.1">
    <property type="nucleotide sequence ID" value="XM_071063184.1"/>
</dbReference>
<dbReference type="Proteomes" id="UP001628179">
    <property type="component" value="Unassembled WGS sequence"/>
</dbReference>
<evidence type="ECO:0000256" key="2">
    <source>
        <dbReference type="ARBA" id="ARBA00022692"/>
    </source>
</evidence>
<feature type="transmembrane region" description="Helical" evidence="9">
    <location>
        <begin position="179"/>
        <end position="200"/>
    </location>
</feature>
<keyword evidence="12" id="KW-1185">Reference proteome</keyword>
<evidence type="ECO:0000256" key="4">
    <source>
        <dbReference type="ARBA" id="ARBA00022989"/>
    </source>
</evidence>
<evidence type="ECO:0000256" key="9">
    <source>
        <dbReference type="SAM" id="Phobius"/>
    </source>
</evidence>
<keyword evidence="6 9" id="KW-0472">Membrane</keyword>
<keyword evidence="5 7" id="KW-0496">Mitochondrion</keyword>
<evidence type="ECO:0000313" key="12">
    <source>
        <dbReference type="Proteomes" id="UP001628179"/>
    </source>
</evidence>
<dbReference type="PANTHER" id="PTHR14009:SF6">
    <property type="entry name" value="LETM1 RBD DOMAIN-CONTAINING PROTEIN"/>
    <property type="match status" value="1"/>
</dbReference>
<keyword evidence="4 9" id="KW-1133">Transmembrane helix</keyword>
<sequence>MRHSTLVSGALGVNARPLFKYHAPISTVLGSSPSRRLPSTATRRSYSAATPEPRQAQQQPAPTPTDSSTTTEPRTFTPAEQDVFPAAANPPSTTRPPPLTLPARQPDTTTFNHLFATGKAYLTFYKTGLKHIYTNTRLLYPSRSTSSTTQSDTPARRPDPSTRSDLHLRLRWRHDIRRLPLFALMLLICGEFTPFVVLVVPRVVPLTCRIPQQVDKLLRGEEARRRRGREEARSRAVVGKAGDLEEGTEVKLLAEVLGLSSFSWTPGFVLAPKVQARLKFLAVDDALLVQAGGEPALVADEVRLACADRGIAVLGRSVEEMREALGKWLRLTDARKLGEEGSERARVRLLLADEGEWGA</sequence>
<evidence type="ECO:0000256" key="5">
    <source>
        <dbReference type="ARBA" id="ARBA00023128"/>
    </source>
</evidence>
<dbReference type="PANTHER" id="PTHR14009">
    <property type="entry name" value="LEUCINE ZIPPER-EF-HAND CONTAINING TRANSMEMBRANE PROTEIN"/>
    <property type="match status" value="1"/>
</dbReference>
<protein>
    <submittedName>
        <fullName evidence="11">Letm1 RBD domain-containing protein</fullName>
    </submittedName>
</protein>
<feature type="region of interest" description="Disordered" evidence="8">
    <location>
        <begin position="142"/>
        <end position="163"/>
    </location>
</feature>
<feature type="compositionally biased region" description="Polar residues" evidence="8">
    <location>
        <begin position="28"/>
        <end position="47"/>
    </location>
</feature>
<reference evidence="11 12" key="1">
    <citation type="submission" date="2024-09" db="EMBL/GenBank/DDBJ databases">
        <title>Itraconazole resistance in Madurella fahalii resulting from another homologue of gene encoding cytochrome P450 14-alpha sterol demethylase (CYP51).</title>
        <authorList>
            <person name="Yoshioka I."/>
            <person name="Fahal A.H."/>
            <person name="Kaneko S."/>
            <person name="Yaguchi T."/>
        </authorList>
    </citation>
    <scope>NUCLEOTIDE SEQUENCE [LARGE SCALE GENOMIC DNA]</scope>
    <source>
        <strain evidence="11 12">IFM 68171</strain>
    </source>
</reference>
<comment type="subcellular location">
    <subcellularLocation>
        <location evidence="1">Mitochondrion inner membrane</location>
        <topology evidence="1">Single-pass membrane protein</topology>
    </subcellularLocation>
</comment>
<feature type="compositionally biased region" description="Low complexity" evidence="8">
    <location>
        <begin position="142"/>
        <end position="153"/>
    </location>
</feature>